<evidence type="ECO:0000256" key="1">
    <source>
        <dbReference type="ARBA" id="ARBA00006141"/>
    </source>
</evidence>
<evidence type="ECO:0000256" key="2">
    <source>
        <dbReference type="PIRSR" id="PIRSR000868-1"/>
    </source>
</evidence>
<dbReference type="PIRSF" id="PIRSF000868">
    <property type="entry name" value="14-3-3"/>
    <property type="match status" value="1"/>
</dbReference>
<reference evidence="6" key="2">
    <citation type="submission" date="2019-11" db="UniProtKB">
        <authorList>
            <consortium name="WormBaseParasite"/>
        </authorList>
    </citation>
    <scope>IDENTIFICATION</scope>
</reference>
<dbReference type="WBParaSite" id="MCU_008355-RA">
    <property type="protein sequence ID" value="MCU_008355-RA"/>
    <property type="gene ID" value="MCU_008355"/>
</dbReference>
<reference evidence="4 5" key="1">
    <citation type="submission" date="2018-10" db="EMBL/GenBank/DDBJ databases">
        <authorList>
            <consortium name="Pathogen Informatics"/>
        </authorList>
    </citation>
    <scope>NUCLEOTIDE SEQUENCE [LARGE SCALE GENOMIC DNA]</scope>
</reference>
<dbReference type="Proteomes" id="UP000267029">
    <property type="component" value="Unassembled WGS sequence"/>
</dbReference>
<feature type="site" description="Interaction with phosphoserine on interacting protein" evidence="2">
    <location>
        <position position="141"/>
    </location>
</feature>
<keyword evidence="5" id="KW-1185">Reference proteome</keyword>
<dbReference type="EMBL" id="UXSR01000369">
    <property type="protein sequence ID" value="VDD76324.1"/>
    <property type="molecule type" value="Genomic_DNA"/>
</dbReference>
<protein>
    <submittedName>
        <fullName evidence="6">14_3_3 domain-containing protein</fullName>
    </submittedName>
</protein>
<evidence type="ECO:0000313" key="6">
    <source>
        <dbReference type="WBParaSite" id="MCU_008355-RA"/>
    </source>
</evidence>
<dbReference type="InterPro" id="IPR000308">
    <property type="entry name" value="14-3-3"/>
</dbReference>
<organism evidence="4 5">
    <name type="scientific">Mesocestoides corti</name>
    <name type="common">Flatworm</name>
    <dbReference type="NCBI Taxonomy" id="53468"/>
    <lineage>
        <taxon>Eukaryota</taxon>
        <taxon>Metazoa</taxon>
        <taxon>Spiralia</taxon>
        <taxon>Lophotrochozoa</taxon>
        <taxon>Platyhelminthes</taxon>
        <taxon>Cestoda</taxon>
        <taxon>Eucestoda</taxon>
        <taxon>Cyclophyllidea</taxon>
        <taxon>Mesocestoididae</taxon>
        <taxon>Mesocestoides</taxon>
    </lineage>
</organism>
<dbReference type="Pfam" id="PF00244">
    <property type="entry name" value="14-3-3"/>
    <property type="match status" value="1"/>
</dbReference>
<dbReference type="PRINTS" id="PR00305">
    <property type="entry name" value="1433ZETA"/>
</dbReference>
<evidence type="ECO:0000313" key="5">
    <source>
        <dbReference type="Proteomes" id="UP000267029"/>
    </source>
</evidence>
<accession>A0A0R3U6D4</accession>
<dbReference type="SUPFAM" id="SSF48445">
    <property type="entry name" value="14-3-3 protein"/>
    <property type="match status" value="1"/>
</dbReference>
<proteinExistence type="inferred from homology"/>
<gene>
    <name evidence="4" type="ORF">MCOS_LOCUS2327</name>
</gene>
<dbReference type="AlphaFoldDB" id="A0A0R3U6D4"/>
<dbReference type="InterPro" id="IPR023410">
    <property type="entry name" value="14-3-3_domain"/>
</dbReference>
<evidence type="ECO:0000313" key="4">
    <source>
        <dbReference type="EMBL" id="VDD76324.1"/>
    </source>
</evidence>
<dbReference type="PANTHER" id="PTHR18860">
    <property type="entry name" value="14-3-3 PROTEIN"/>
    <property type="match status" value="1"/>
</dbReference>
<sequence>MLGLADSSWLDDLPLKDRDSLVYTAKTLQHAEMYDNMAVCMKKVTEFGVELNDEERNLLSVAFKNVVGSRRNSYRVLSNRISRTQDSEKLALTKEFLDTIQKELNAVCSDVLQLIKEKLLPLCTSAEGKVFYLKMMGDYCRYKAENAKGEDHDEVVKASLEAYEEATKIANESLSCTHPIRLGLALNYSVFYYEIMNSPDRACQLAKKAFDDAVSDAEAVNEDSCKDSTLIMQLLRDNLALWTSDPEETENNEGAE</sequence>
<dbReference type="SMART" id="SM00101">
    <property type="entry name" value="14_3_3"/>
    <property type="match status" value="1"/>
</dbReference>
<dbReference type="STRING" id="53468.A0A0R3U6D4"/>
<feature type="site" description="Interaction with phosphoserine on interacting protein" evidence="2">
    <location>
        <position position="71"/>
    </location>
</feature>
<feature type="domain" description="14-3-3" evidence="3">
    <location>
        <begin position="18"/>
        <end position="256"/>
    </location>
</feature>
<dbReference type="OrthoDB" id="10260625at2759"/>
<dbReference type="Gene3D" id="1.20.190.20">
    <property type="entry name" value="14-3-3 domain"/>
    <property type="match status" value="1"/>
</dbReference>
<name>A0A0R3U6D4_MESCO</name>
<evidence type="ECO:0000259" key="3">
    <source>
        <dbReference type="SMART" id="SM00101"/>
    </source>
</evidence>
<dbReference type="InterPro" id="IPR036815">
    <property type="entry name" value="14-3-3_dom_sf"/>
</dbReference>
<comment type="similarity">
    <text evidence="1">Belongs to the 14-3-3 family.</text>
</comment>
<dbReference type="CDD" id="cd08774">
    <property type="entry name" value="14-3-3"/>
    <property type="match status" value="1"/>
</dbReference>